<dbReference type="NCBIfam" id="NF001311">
    <property type="entry name" value="PRK00258.1-3"/>
    <property type="match status" value="1"/>
</dbReference>
<dbReference type="EMBL" id="SZZH01000003">
    <property type="protein sequence ID" value="TKV58949.1"/>
    <property type="molecule type" value="Genomic_DNA"/>
</dbReference>
<sequence length="287" mass="29598">MTVARRAAVLGKPIGHSLSPVLHTAAYAASGLTEWSYDRHECDTDGLVPFVDGLGPEWAGLSLTMPLKHAALDVATRVTERAAAVGAANTLIPDGGGWLADNTDVHGVVGSLREAGVTTVGRAAVLGAGGTAQAVVAALSDLGAPETTVLVRNLARAAGVRATAERLGVPITVLDGVPDRPIPPVDLVVSTLPGRAADAYAGTEWAPRTVLFDVLYDPWPTRLAESAAAAGCTVISGLDMLLHQAVEQVLLMTGRPGPVEAMRSALRAEVVRRGLSPDALRLAPAER</sequence>
<keyword evidence="2" id="KW-0028">Amino-acid biosynthesis</keyword>
<reference evidence="5 6" key="1">
    <citation type="submission" date="2019-05" db="EMBL/GenBank/DDBJ databases">
        <title>Nakamurella sp. N5BH11, whole genome shotgun sequence.</title>
        <authorList>
            <person name="Tuo L."/>
        </authorList>
    </citation>
    <scope>NUCLEOTIDE SEQUENCE [LARGE SCALE GENOMIC DNA]</scope>
    <source>
        <strain evidence="5 6">N5BH11</strain>
    </source>
</reference>
<proteinExistence type="predicted"/>
<evidence type="ECO:0000256" key="2">
    <source>
        <dbReference type="ARBA" id="ARBA00023141"/>
    </source>
</evidence>
<dbReference type="Gene3D" id="3.40.50.10860">
    <property type="entry name" value="Leucine Dehydrogenase, chain A, domain 1"/>
    <property type="match status" value="1"/>
</dbReference>
<dbReference type="Proteomes" id="UP000306985">
    <property type="component" value="Unassembled WGS sequence"/>
</dbReference>
<dbReference type="OrthoDB" id="9776868at2"/>
<dbReference type="AlphaFoldDB" id="A0A4U6QG12"/>
<evidence type="ECO:0000313" key="6">
    <source>
        <dbReference type="Proteomes" id="UP000306985"/>
    </source>
</evidence>
<protein>
    <submittedName>
        <fullName evidence="5">Shikimate dehydrogenase</fullName>
        <ecNumber evidence="5">1.1.1.25</ecNumber>
    </submittedName>
</protein>
<organism evidence="5 6">
    <name type="scientific">Nakamurella flava</name>
    <dbReference type="NCBI Taxonomy" id="2576308"/>
    <lineage>
        <taxon>Bacteria</taxon>
        <taxon>Bacillati</taxon>
        <taxon>Actinomycetota</taxon>
        <taxon>Actinomycetes</taxon>
        <taxon>Nakamurellales</taxon>
        <taxon>Nakamurellaceae</taxon>
        <taxon>Nakamurella</taxon>
    </lineage>
</organism>
<dbReference type="PANTHER" id="PTHR21089">
    <property type="entry name" value="SHIKIMATE DEHYDROGENASE"/>
    <property type="match status" value="1"/>
</dbReference>
<dbReference type="InterPro" id="IPR041121">
    <property type="entry name" value="SDH_C"/>
</dbReference>
<dbReference type="InterPro" id="IPR046346">
    <property type="entry name" value="Aminoacid_DH-like_N_sf"/>
</dbReference>
<dbReference type="RefSeq" id="WP_137450610.1">
    <property type="nucleotide sequence ID" value="NZ_SZZH01000003.1"/>
</dbReference>
<dbReference type="GO" id="GO:0005829">
    <property type="term" value="C:cytosol"/>
    <property type="evidence" value="ECO:0007669"/>
    <property type="project" value="TreeGrafter"/>
</dbReference>
<dbReference type="GO" id="GO:0004764">
    <property type="term" value="F:shikimate 3-dehydrogenase (NADP+) activity"/>
    <property type="evidence" value="ECO:0007669"/>
    <property type="project" value="UniProtKB-EC"/>
</dbReference>
<dbReference type="GO" id="GO:0019632">
    <property type="term" value="P:shikimate metabolic process"/>
    <property type="evidence" value="ECO:0007669"/>
    <property type="project" value="TreeGrafter"/>
</dbReference>
<dbReference type="SUPFAM" id="SSF51735">
    <property type="entry name" value="NAD(P)-binding Rossmann-fold domains"/>
    <property type="match status" value="1"/>
</dbReference>
<keyword evidence="6" id="KW-1185">Reference proteome</keyword>
<evidence type="ECO:0000256" key="1">
    <source>
        <dbReference type="ARBA" id="ARBA00004871"/>
    </source>
</evidence>
<dbReference type="InterPro" id="IPR036291">
    <property type="entry name" value="NAD(P)-bd_dom_sf"/>
</dbReference>
<keyword evidence="5" id="KW-0560">Oxidoreductase</keyword>
<dbReference type="SUPFAM" id="SSF53223">
    <property type="entry name" value="Aminoacid dehydrogenase-like, N-terminal domain"/>
    <property type="match status" value="1"/>
</dbReference>
<feature type="domain" description="Shikimate dehydrogenase substrate binding N-terminal" evidence="3">
    <location>
        <begin position="9"/>
        <end position="91"/>
    </location>
</feature>
<accession>A0A4U6QG12</accession>
<dbReference type="Gene3D" id="3.40.50.720">
    <property type="entry name" value="NAD(P)-binding Rossmann-like Domain"/>
    <property type="match status" value="1"/>
</dbReference>
<dbReference type="PANTHER" id="PTHR21089:SF1">
    <property type="entry name" value="BIFUNCTIONAL 3-DEHYDROQUINATE DEHYDRATASE_SHIKIMATE DEHYDROGENASE, CHLOROPLASTIC"/>
    <property type="match status" value="1"/>
</dbReference>
<keyword evidence="2" id="KW-0057">Aromatic amino acid biosynthesis</keyword>
<evidence type="ECO:0000313" key="5">
    <source>
        <dbReference type="EMBL" id="TKV58949.1"/>
    </source>
</evidence>
<dbReference type="InterPro" id="IPR022893">
    <property type="entry name" value="Shikimate_DH_fam"/>
</dbReference>
<dbReference type="EC" id="1.1.1.25" evidence="5"/>
<evidence type="ECO:0000259" key="4">
    <source>
        <dbReference type="Pfam" id="PF18317"/>
    </source>
</evidence>
<dbReference type="GO" id="GO:0050661">
    <property type="term" value="F:NADP binding"/>
    <property type="evidence" value="ECO:0007669"/>
    <property type="project" value="TreeGrafter"/>
</dbReference>
<dbReference type="Pfam" id="PF18317">
    <property type="entry name" value="SDH_C"/>
    <property type="match status" value="1"/>
</dbReference>
<evidence type="ECO:0000259" key="3">
    <source>
        <dbReference type="Pfam" id="PF08501"/>
    </source>
</evidence>
<dbReference type="Pfam" id="PF08501">
    <property type="entry name" value="Shikimate_dh_N"/>
    <property type="match status" value="1"/>
</dbReference>
<dbReference type="CDD" id="cd01065">
    <property type="entry name" value="NAD_bind_Shikimate_DH"/>
    <property type="match status" value="1"/>
</dbReference>
<dbReference type="InterPro" id="IPR013708">
    <property type="entry name" value="Shikimate_DH-bd_N"/>
</dbReference>
<dbReference type="GO" id="GO:0009423">
    <property type="term" value="P:chorismate biosynthetic process"/>
    <property type="evidence" value="ECO:0007669"/>
    <property type="project" value="TreeGrafter"/>
</dbReference>
<gene>
    <name evidence="5" type="ORF">FDO65_15835</name>
</gene>
<dbReference type="GO" id="GO:0009073">
    <property type="term" value="P:aromatic amino acid family biosynthetic process"/>
    <property type="evidence" value="ECO:0007669"/>
    <property type="project" value="UniProtKB-KW"/>
</dbReference>
<name>A0A4U6QG12_9ACTN</name>
<feature type="domain" description="SDH C-terminal" evidence="4">
    <location>
        <begin position="237"/>
        <end position="267"/>
    </location>
</feature>
<comment type="pathway">
    <text evidence="1">Metabolic intermediate biosynthesis; chorismate biosynthesis; chorismate from D-erythrose 4-phosphate and phosphoenolpyruvate: step 4/7.</text>
</comment>
<comment type="caution">
    <text evidence="5">The sequence shown here is derived from an EMBL/GenBank/DDBJ whole genome shotgun (WGS) entry which is preliminary data.</text>
</comment>